<reference evidence="2 3" key="1">
    <citation type="submission" date="2020-08" db="EMBL/GenBank/DDBJ databases">
        <authorList>
            <person name="Koutsovoulos G."/>
            <person name="Danchin GJ E."/>
        </authorList>
    </citation>
    <scope>NUCLEOTIDE SEQUENCE [LARGE SCALE GENOMIC DNA]</scope>
</reference>
<keyword evidence="1" id="KW-1133">Transmembrane helix</keyword>
<sequence>MSRTRYIILLSLNPELFHIIISIHYAYSFPVTTFLSILTLSIYNYFLFVCNSFQLPLLFLPEYTKPSKDNSINISLPSLFQIITPQLSQNFYFNNILTIFHNIQQMVKHK</sequence>
<accession>A0A6V7Y152</accession>
<evidence type="ECO:0000313" key="2">
    <source>
        <dbReference type="EMBL" id="CAD2205298.1"/>
    </source>
</evidence>
<keyword evidence="1" id="KW-0812">Transmembrane</keyword>
<organism evidence="2 3">
    <name type="scientific">Meloidogyne enterolobii</name>
    <name type="common">Root-knot nematode worm</name>
    <name type="synonym">Meloidogyne mayaguensis</name>
    <dbReference type="NCBI Taxonomy" id="390850"/>
    <lineage>
        <taxon>Eukaryota</taxon>
        <taxon>Metazoa</taxon>
        <taxon>Ecdysozoa</taxon>
        <taxon>Nematoda</taxon>
        <taxon>Chromadorea</taxon>
        <taxon>Rhabditida</taxon>
        <taxon>Tylenchina</taxon>
        <taxon>Tylenchomorpha</taxon>
        <taxon>Tylenchoidea</taxon>
        <taxon>Meloidogynidae</taxon>
        <taxon>Meloidogyninae</taxon>
        <taxon>Meloidogyne</taxon>
    </lineage>
</organism>
<dbReference type="AlphaFoldDB" id="A0A6V7Y152"/>
<evidence type="ECO:0000256" key="1">
    <source>
        <dbReference type="SAM" id="Phobius"/>
    </source>
</evidence>
<feature type="transmembrane region" description="Helical" evidence="1">
    <location>
        <begin position="33"/>
        <end position="60"/>
    </location>
</feature>
<dbReference type="Proteomes" id="UP000580250">
    <property type="component" value="Unassembled WGS sequence"/>
</dbReference>
<protein>
    <submittedName>
        <fullName evidence="2">Uncharacterized protein</fullName>
    </submittedName>
</protein>
<comment type="caution">
    <text evidence="2">The sequence shown here is derived from an EMBL/GenBank/DDBJ whole genome shotgun (WGS) entry which is preliminary data.</text>
</comment>
<evidence type="ECO:0000313" key="3">
    <source>
        <dbReference type="Proteomes" id="UP000580250"/>
    </source>
</evidence>
<proteinExistence type="predicted"/>
<name>A0A6V7Y152_MELEN</name>
<keyword evidence="1" id="KW-0472">Membrane</keyword>
<dbReference type="EMBL" id="CAJEWN010002793">
    <property type="protein sequence ID" value="CAD2205298.1"/>
    <property type="molecule type" value="Genomic_DNA"/>
</dbReference>
<gene>
    <name evidence="2" type="ORF">MENT_LOCUS59100</name>
</gene>
<feature type="transmembrane region" description="Helical" evidence="1">
    <location>
        <begin position="7"/>
        <end position="27"/>
    </location>
</feature>